<feature type="transmembrane region" description="Helical" evidence="7">
    <location>
        <begin position="109"/>
        <end position="130"/>
    </location>
</feature>
<feature type="transmembrane region" description="Helical" evidence="7">
    <location>
        <begin position="39"/>
        <end position="56"/>
    </location>
</feature>
<dbReference type="RefSeq" id="WP_279388596.1">
    <property type="nucleotide sequence ID" value="NZ_SMGK01000003.1"/>
</dbReference>
<protein>
    <submittedName>
        <fullName evidence="8">O-antigen/teichoic acid export membrane protein</fullName>
    </submittedName>
</protein>
<feature type="transmembrane region" description="Helical" evidence="7">
    <location>
        <begin position="142"/>
        <end position="162"/>
    </location>
</feature>
<evidence type="ECO:0000256" key="5">
    <source>
        <dbReference type="ARBA" id="ARBA00022989"/>
    </source>
</evidence>
<dbReference type="AlphaFoldDB" id="A0A4R1L3R3"/>
<dbReference type="Pfam" id="PF13440">
    <property type="entry name" value="Polysacc_synt_3"/>
    <property type="match status" value="1"/>
</dbReference>
<dbReference type="PANTHER" id="PTHR30250">
    <property type="entry name" value="PST FAMILY PREDICTED COLANIC ACID TRANSPORTER"/>
    <property type="match status" value="1"/>
</dbReference>
<dbReference type="PANTHER" id="PTHR30250:SF10">
    <property type="entry name" value="LIPOPOLYSACCHARIDE BIOSYNTHESIS PROTEIN WZXC"/>
    <property type="match status" value="1"/>
</dbReference>
<feature type="transmembrane region" description="Helical" evidence="7">
    <location>
        <begin position="77"/>
        <end position="103"/>
    </location>
</feature>
<reference evidence="8 9" key="1">
    <citation type="submission" date="2019-03" db="EMBL/GenBank/DDBJ databases">
        <title>Genomic Encyclopedia of Type Strains, Phase IV (KMG-IV): sequencing the most valuable type-strain genomes for metagenomic binning, comparative biology and taxonomic classification.</title>
        <authorList>
            <person name="Goeker M."/>
        </authorList>
    </citation>
    <scope>NUCLEOTIDE SEQUENCE [LARGE SCALE GENOMIC DNA]</scope>
    <source>
        <strain evidence="8 9">DSM 103428</strain>
    </source>
</reference>
<feature type="transmembrane region" description="Helical" evidence="7">
    <location>
        <begin position="361"/>
        <end position="387"/>
    </location>
</feature>
<keyword evidence="5 7" id="KW-1133">Transmembrane helix</keyword>
<dbReference type="Proteomes" id="UP000295210">
    <property type="component" value="Unassembled WGS sequence"/>
</dbReference>
<sequence>MDESRHSHLRWSYLSTISTAGMQLLASATITRFLQPRDYGLAAMAMLCASMANYFTQLGMGRAIIQKPGLTEGNIRAAFSLSLATGFGGFILLSALSPLLALYFREPRLTPIIIAFGLSLIFQASSGVAGGLLRREFRIRDLAICDFLGYLLSTFGLGLPLAMKGFGVWALVASNVSQPLIGSIAYHIARPHPMKPTFKRADYRHIGTFGGKASFTTSIEALGGSLDTILMGRLVSPTLLGIYNRSLTLSTQPGYSLSMGLTRVFHPTIARAAERSLAECHKILTSSERQLMALILPFCAGAGVAAPTVIPVIFGRQWTSAVPVFQVLCVVAALDASYHLPNIQLEVLSLFRRKLLVQITFALAFGAGVLLVAHKGIVAVALVYAGLEVIRTNTLHLISARSLKSSYWSLVSSWIPGLICAFIVGFFLYFTQKYLIASDLVIPVIRLAMLIALAGATTVAVYRLLYRTTVYQPWISLFRRQSQKVG</sequence>
<evidence type="ECO:0000256" key="4">
    <source>
        <dbReference type="ARBA" id="ARBA00022692"/>
    </source>
</evidence>
<comment type="similarity">
    <text evidence="2">Belongs to the polysaccharide synthase family.</text>
</comment>
<keyword evidence="9" id="KW-1185">Reference proteome</keyword>
<evidence type="ECO:0000313" key="8">
    <source>
        <dbReference type="EMBL" id="TCK72688.1"/>
    </source>
</evidence>
<evidence type="ECO:0000256" key="7">
    <source>
        <dbReference type="SAM" id="Phobius"/>
    </source>
</evidence>
<feature type="transmembrane region" description="Helical" evidence="7">
    <location>
        <begin position="443"/>
        <end position="465"/>
    </location>
</feature>
<evidence type="ECO:0000256" key="1">
    <source>
        <dbReference type="ARBA" id="ARBA00004651"/>
    </source>
</evidence>
<evidence type="ECO:0000256" key="2">
    <source>
        <dbReference type="ARBA" id="ARBA00007430"/>
    </source>
</evidence>
<feature type="transmembrane region" description="Helical" evidence="7">
    <location>
        <begin position="291"/>
        <end position="314"/>
    </location>
</feature>
<proteinExistence type="inferred from homology"/>
<name>A0A4R1L3R3_9BACT</name>
<evidence type="ECO:0000256" key="3">
    <source>
        <dbReference type="ARBA" id="ARBA00022475"/>
    </source>
</evidence>
<dbReference type="EMBL" id="SMGK01000003">
    <property type="protein sequence ID" value="TCK72688.1"/>
    <property type="molecule type" value="Genomic_DNA"/>
</dbReference>
<keyword evidence="4 7" id="KW-0812">Transmembrane</keyword>
<comment type="subcellular location">
    <subcellularLocation>
        <location evidence="1">Cell membrane</location>
        <topology evidence="1">Multi-pass membrane protein</topology>
    </subcellularLocation>
</comment>
<accession>A0A4R1L3R3</accession>
<dbReference type="GO" id="GO:0005886">
    <property type="term" value="C:plasma membrane"/>
    <property type="evidence" value="ECO:0007669"/>
    <property type="project" value="UniProtKB-SubCell"/>
</dbReference>
<gene>
    <name evidence="8" type="ORF">C7378_2276</name>
</gene>
<feature type="transmembrane region" description="Helical" evidence="7">
    <location>
        <begin position="168"/>
        <end position="189"/>
    </location>
</feature>
<evidence type="ECO:0000256" key="6">
    <source>
        <dbReference type="ARBA" id="ARBA00023136"/>
    </source>
</evidence>
<keyword evidence="3" id="KW-1003">Cell membrane</keyword>
<organism evidence="8 9">
    <name type="scientific">Acidipila rosea</name>
    <dbReference type="NCBI Taxonomy" id="768535"/>
    <lineage>
        <taxon>Bacteria</taxon>
        <taxon>Pseudomonadati</taxon>
        <taxon>Acidobacteriota</taxon>
        <taxon>Terriglobia</taxon>
        <taxon>Terriglobales</taxon>
        <taxon>Acidobacteriaceae</taxon>
        <taxon>Acidipila</taxon>
    </lineage>
</organism>
<feature type="transmembrane region" description="Helical" evidence="7">
    <location>
        <begin position="407"/>
        <end position="431"/>
    </location>
</feature>
<keyword evidence="6 7" id="KW-0472">Membrane</keyword>
<evidence type="ECO:0000313" key="9">
    <source>
        <dbReference type="Proteomes" id="UP000295210"/>
    </source>
</evidence>
<comment type="caution">
    <text evidence="8">The sequence shown here is derived from an EMBL/GenBank/DDBJ whole genome shotgun (WGS) entry which is preliminary data.</text>
</comment>
<dbReference type="InterPro" id="IPR050833">
    <property type="entry name" value="Poly_Biosynth_Transport"/>
</dbReference>
<feature type="transmembrane region" description="Helical" evidence="7">
    <location>
        <begin position="12"/>
        <end position="33"/>
    </location>
</feature>